<name>A0A2Z6ZRY2_9LAMI</name>
<dbReference type="AlphaFoldDB" id="A0A2Z6ZRY2"/>
<feature type="region of interest" description="Disordered" evidence="1">
    <location>
        <begin position="1"/>
        <end position="29"/>
    </location>
</feature>
<organism evidence="2 3">
    <name type="scientific">Dorcoceras hygrometricum</name>
    <dbReference type="NCBI Taxonomy" id="472368"/>
    <lineage>
        <taxon>Eukaryota</taxon>
        <taxon>Viridiplantae</taxon>
        <taxon>Streptophyta</taxon>
        <taxon>Embryophyta</taxon>
        <taxon>Tracheophyta</taxon>
        <taxon>Spermatophyta</taxon>
        <taxon>Magnoliopsida</taxon>
        <taxon>eudicotyledons</taxon>
        <taxon>Gunneridae</taxon>
        <taxon>Pentapetalae</taxon>
        <taxon>asterids</taxon>
        <taxon>lamiids</taxon>
        <taxon>Lamiales</taxon>
        <taxon>Gesneriaceae</taxon>
        <taxon>Didymocarpoideae</taxon>
        <taxon>Trichosporeae</taxon>
        <taxon>Loxocarpinae</taxon>
        <taxon>Dorcoceras</taxon>
    </lineage>
</organism>
<reference evidence="2 3" key="1">
    <citation type="journal article" date="2015" name="Proc. Natl. Acad. Sci. U.S.A.">
        <title>The resurrection genome of Boea hygrometrica: A blueprint for survival of dehydration.</title>
        <authorList>
            <person name="Xiao L."/>
            <person name="Yang G."/>
            <person name="Zhang L."/>
            <person name="Yang X."/>
            <person name="Zhao S."/>
            <person name="Ji Z."/>
            <person name="Zhou Q."/>
            <person name="Hu M."/>
            <person name="Wang Y."/>
            <person name="Chen M."/>
            <person name="Xu Y."/>
            <person name="Jin H."/>
            <person name="Xiao X."/>
            <person name="Hu G."/>
            <person name="Bao F."/>
            <person name="Hu Y."/>
            <person name="Wan P."/>
            <person name="Li L."/>
            <person name="Deng X."/>
            <person name="Kuang T."/>
            <person name="Xiang C."/>
            <person name="Zhu J.K."/>
            <person name="Oliver M.J."/>
            <person name="He Y."/>
        </authorList>
    </citation>
    <scope>NUCLEOTIDE SEQUENCE [LARGE SCALE GENOMIC DNA]</scope>
    <source>
        <strain evidence="3">cv. XS01</strain>
    </source>
</reference>
<sequence>MDPATGPPPRDLHAGRAREANAGRNSMRDVPHWMRDDGLAVRKRLRKWPVDADGWVRVLVAPPRAYVAQSAASFAAGCASCCAAGSAAGRHEDARRCARLGAGCALAARCDAAVEHALMRRAKFFVAAPPAGRLSGEFPAMS</sequence>
<gene>
    <name evidence="2" type="ORF">F511_47073</name>
</gene>
<proteinExistence type="predicted"/>
<accession>A0A2Z6ZRY2</accession>
<dbReference type="Proteomes" id="UP000250235">
    <property type="component" value="Unassembled WGS sequence"/>
</dbReference>
<feature type="compositionally biased region" description="Basic and acidic residues" evidence="1">
    <location>
        <begin position="10"/>
        <end position="29"/>
    </location>
</feature>
<evidence type="ECO:0000256" key="1">
    <source>
        <dbReference type="SAM" id="MobiDB-lite"/>
    </source>
</evidence>
<evidence type="ECO:0000313" key="3">
    <source>
        <dbReference type="Proteomes" id="UP000250235"/>
    </source>
</evidence>
<keyword evidence="3" id="KW-1185">Reference proteome</keyword>
<protein>
    <submittedName>
        <fullName evidence="2">Uncharacterized protein</fullName>
    </submittedName>
</protein>
<dbReference type="EMBL" id="KV178520">
    <property type="protein sequence ID" value="KZT75902.1"/>
    <property type="molecule type" value="Genomic_DNA"/>
</dbReference>
<evidence type="ECO:0000313" key="2">
    <source>
        <dbReference type="EMBL" id="KZT75902.1"/>
    </source>
</evidence>